<dbReference type="EMBL" id="CAVMBE010000002">
    <property type="protein sequence ID" value="CAK3772473.1"/>
    <property type="molecule type" value="Genomic_DNA"/>
</dbReference>
<dbReference type="Proteomes" id="UP001296104">
    <property type="component" value="Unassembled WGS sequence"/>
</dbReference>
<evidence type="ECO:0000259" key="4">
    <source>
        <dbReference type="Pfam" id="PF00291"/>
    </source>
</evidence>
<dbReference type="GO" id="GO:0006567">
    <property type="term" value="P:L-threonine catabolic process"/>
    <property type="evidence" value="ECO:0007669"/>
    <property type="project" value="TreeGrafter"/>
</dbReference>
<dbReference type="GO" id="GO:0004794">
    <property type="term" value="F:threonine deaminase activity"/>
    <property type="evidence" value="ECO:0007669"/>
    <property type="project" value="TreeGrafter"/>
</dbReference>
<dbReference type="InterPro" id="IPR001926">
    <property type="entry name" value="TrpB-like_PALP"/>
</dbReference>
<evidence type="ECO:0000313" key="6">
    <source>
        <dbReference type="Proteomes" id="UP001296104"/>
    </source>
</evidence>
<feature type="domain" description="Tryptophan synthase beta chain-like PALP" evidence="4">
    <location>
        <begin position="47"/>
        <end position="331"/>
    </location>
</feature>
<dbReference type="PANTHER" id="PTHR48078">
    <property type="entry name" value="THREONINE DEHYDRATASE, MITOCHONDRIAL-RELATED"/>
    <property type="match status" value="1"/>
</dbReference>
<dbReference type="SUPFAM" id="SSF53383">
    <property type="entry name" value="PLP-dependent transferases"/>
    <property type="match status" value="1"/>
</dbReference>
<dbReference type="GO" id="GO:0030170">
    <property type="term" value="F:pyridoxal phosphate binding"/>
    <property type="evidence" value="ECO:0007669"/>
    <property type="project" value="InterPro"/>
</dbReference>
<dbReference type="InterPro" id="IPR015421">
    <property type="entry name" value="PyrdxlP-dep_Trfase_major"/>
</dbReference>
<dbReference type="GO" id="GO:0003941">
    <property type="term" value="F:L-serine ammonia-lyase activity"/>
    <property type="evidence" value="ECO:0007669"/>
    <property type="project" value="TreeGrafter"/>
</dbReference>
<dbReference type="PROSITE" id="PS00165">
    <property type="entry name" value="DEHYDRATASE_SER_THR"/>
    <property type="match status" value="1"/>
</dbReference>
<comment type="cofactor">
    <cofactor evidence="1">
        <name>pyridoxal 5'-phosphate</name>
        <dbReference type="ChEBI" id="CHEBI:597326"/>
    </cofactor>
</comment>
<dbReference type="AlphaFoldDB" id="A0AAI8W134"/>
<organism evidence="5 6">
    <name type="scientific">Lecanosticta acicola</name>
    <dbReference type="NCBI Taxonomy" id="111012"/>
    <lineage>
        <taxon>Eukaryota</taxon>
        <taxon>Fungi</taxon>
        <taxon>Dikarya</taxon>
        <taxon>Ascomycota</taxon>
        <taxon>Pezizomycotina</taxon>
        <taxon>Dothideomycetes</taxon>
        <taxon>Dothideomycetidae</taxon>
        <taxon>Mycosphaerellales</taxon>
        <taxon>Mycosphaerellaceae</taxon>
        <taxon>Lecanosticta</taxon>
    </lineage>
</organism>
<name>A0AAI8W134_9PEZI</name>
<proteinExistence type="predicted"/>
<evidence type="ECO:0000313" key="5">
    <source>
        <dbReference type="EMBL" id="CAK3772473.1"/>
    </source>
</evidence>
<dbReference type="SUPFAM" id="SSF53686">
    <property type="entry name" value="Tryptophan synthase beta subunit-like PLP-dependent enzymes"/>
    <property type="match status" value="1"/>
</dbReference>
<sequence>MAPARLEEALESVHLEQTSDQHASDQMINAEALAELVEQAERRIRGKVVRTPVVRLPWLDREEGEGLKVWAKLDCHQHSGSFKFRGALNALVRSGSQRVVTASAGNHALALCAAARATGKTAHIVLPTGVSEIKAKRIMAEADQVSFSGKDLFEATHTAKKIAAARGDHYVSPFADVDVAAGAGSIMMESTADAGEFDAVVVPLGGGGLAAGVAAWCAVHSPRTKVIVAHPAIFGRIEDDQSISAALSRPTNPTVCDGLAVQWVEESPLAGVLDALIKHTIAVSEEQVMAAVAEALRFQSLLLEGSAAASIAGLHQMSSGISGRVLLLFTGQNIAPTSIARALVQNIDDSDMRRRAGLSNIFNPANRHNGTGPGNLLDAANGSVGKDVTTSEQESGLQITHSLIDRLLQKVDKHAEIVAQHRALVVQLALRRDPWCESIGDDSLSQVRTLASALKTDVEQGRVSVWVAEERYRLILQLYSTACSLFERASPSYDQALTDWFGDAAHQNSAMVNYDRYGAIQLRDAERMLLDTLRPSERQDVNLSLMLTSSGMAAYQVFQHYLMQRLHQSDTVLLSPYIYFEAMEQLQSFARAGSFQLHQCSSYDVEVIASEAESRDARVVFLDPVANVVGLPISDIKRFAQLVSSREGWEKRTVVIDGTMVSGGLRVFDWFDGPHAPQVLYSESASKYTQLGLDLQMAGVVVFRSNLEADMWKIRRDLGAVMYSRGIHLLPQLDFALYQRRMTLVSENAMTLVRLVSAGFSSSEATIAYPPWKALGWRHGGAVVTIEFTEQGLNNREGLDACIELVLSNAKNEGVPITKGVSFGFSTSRISASSSMAEGSAPFLRVSVGAERCHVAPLAVALERSLRTYLDEFSS</sequence>
<dbReference type="InterPro" id="IPR036052">
    <property type="entry name" value="TrpB-like_PALP_sf"/>
</dbReference>
<evidence type="ECO:0000256" key="2">
    <source>
        <dbReference type="ARBA" id="ARBA00022898"/>
    </source>
</evidence>
<dbReference type="Pfam" id="PF00291">
    <property type="entry name" value="PALP"/>
    <property type="match status" value="1"/>
</dbReference>
<dbReference type="GO" id="GO:0009097">
    <property type="term" value="P:isoleucine biosynthetic process"/>
    <property type="evidence" value="ECO:0007669"/>
    <property type="project" value="TreeGrafter"/>
</dbReference>
<dbReference type="Gene3D" id="3.40.50.1100">
    <property type="match status" value="2"/>
</dbReference>
<dbReference type="InterPro" id="IPR000634">
    <property type="entry name" value="Ser/Thr_deHydtase_PyrdxlP-BS"/>
</dbReference>
<evidence type="ECO:0000256" key="3">
    <source>
        <dbReference type="ARBA" id="ARBA00023239"/>
    </source>
</evidence>
<keyword evidence="6" id="KW-1185">Reference proteome</keyword>
<dbReference type="GO" id="GO:0006565">
    <property type="term" value="P:L-serine catabolic process"/>
    <property type="evidence" value="ECO:0007669"/>
    <property type="project" value="TreeGrafter"/>
</dbReference>
<reference evidence="5" key="1">
    <citation type="submission" date="2023-11" db="EMBL/GenBank/DDBJ databases">
        <authorList>
            <person name="Alioto T."/>
            <person name="Alioto T."/>
            <person name="Gomez Garrido J."/>
        </authorList>
    </citation>
    <scope>NUCLEOTIDE SEQUENCE</scope>
</reference>
<dbReference type="Gene3D" id="3.40.640.10">
    <property type="entry name" value="Type I PLP-dependent aspartate aminotransferase-like (Major domain)"/>
    <property type="match status" value="1"/>
</dbReference>
<dbReference type="InterPro" id="IPR015424">
    <property type="entry name" value="PyrdxlP-dep_Trfase"/>
</dbReference>
<accession>A0AAI8W134</accession>
<dbReference type="PANTHER" id="PTHR48078:SF19">
    <property type="entry name" value="ACT DOMAIN-CONTAINING PROTEIN"/>
    <property type="match status" value="1"/>
</dbReference>
<comment type="caution">
    <text evidence="5">The sequence shown here is derived from an EMBL/GenBank/DDBJ whole genome shotgun (WGS) entry which is preliminary data.</text>
</comment>
<keyword evidence="3" id="KW-0456">Lyase</keyword>
<dbReference type="InterPro" id="IPR050147">
    <property type="entry name" value="Ser/Thr_Dehydratase"/>
</dbReference>
<gene>
    <name evidence="5" type="ORF">LECACI_7A000451</name>
</gene>
<keyword evidence="2" id="KW-0663">Pyridoxal phosphate</keyword>
<protein>
    <submittedName>
        <fullName evidence="5">Pyridoxal-5 -phosphate-dependent beta subunit</fullName>
    </submittedName>
</protein>
<evidence type="ECO:0000256" key="1">
    <source>
        <dbReference type="ARBA" id="ARBA00001933"/>
    </source>
</evidence>